<organism evidence="3 4">
    <name type="scientific">Talaromyces islandicus</name>
    <name type="common">Penicillium islandicum</name>
    <dbReference type="NCBI Taxonomy" id="28573"/>
    <lineage>
        <taxon>Eukaryota</taxon>
        <taxon>Fungi</taxon>
        <taxon>Dikarya</taxon>
        <taxon>Ascomycota</taxon>
        <taxon>Pezizomycotina</taxon>
        <taxon>Eurotiomycetes</taxon>
        <taxon>Eurotiomycetidae</taxon>
        <taxon>Eurotiales</taxon>
        <taxon>Trichocomaceae</taxon>
        <taxon>Talaromyces</taxon>
        <taxon>Talaromyces sect. Islandici</taxon>
    </lineage>
</organism>
<dbReference type="EMBL" id="CVMT01000011">
    <property type="protein sequence ID" value="CRG92066.1"/>
    <property type="molecule type" value="Genomic_DNA"/>
</dbReference>
<evidence type="ECO:0000313" key="3">
    <source>
        <dbReference type="EMBL" id="CRG92066.1"/>
    </source>
</evidence>
<evidence type="ECO:0000313" key="4">
    <source>
        <dbReference type="Proteomes" id="UP000054383"/>
    </source>
</evidence>
<reference evidence="3 4" key="1">
    <citation type="submission" date="2015-04" db="EMBL/GenBank/DDBJ databases">
        <authorList>
            <person name="Syromyatnikov M.Y."/>
            <person name="Popov V.N."/>
        </authorList>
    </citation>
    <scope>NUCLEOTIDE SEQUENCE [LARGE SCALE GENOMIC DNA]</scope>
    <source>
        <strain evidence="3">WF-38-12</strain>
    </source>
</reference>
<accession>A0A0U1MAV9</accession>
<dbReference type="OrthoDB" id="46529at2759"/>
<dbReference type="STRING" id="28573.A0A0U1MAV9"/>
<dbReference type="AlphaFoldDB" id="A0A0U1MAV9"/>
<dbReference type="PANTHER" id="PTHR21660:SF11">
    <property type="entry name" value="FAMILY PROTEIN, PUTATIVE (AFU_ORTHOLOGUE AFUA_4G04355)-RELATED"/>
    <property type="match status" value="1"/>
</dbReference>
<protein>
    <recommendedName>
        <fullName evidence="2">Thioesterase domain-containing protein</fullName>
    </recommendedName>
</protein>
<evidence type="ECO:0000256" key="1">
    <source>
        <dbReference type="ARBA" id="ARBA00008324"/>
    </source>
</evidence>
<gene>
    <name evidence="3" type="ORF">PISL3812_09121</name>
</gene>
<dbReference type="Pfam" id="PF03061">
    <property type="entry name" value="4HBT"/>
    <property type="match status" value="1"/>
</dbReference>
<dbReference type="Proteomes" id="UP000054383">
    <property type="component" value="Unassembled WGS sequence"/>
</dbReference>
<dbReference type="Gene3D" id="3.10.129.10">
    <property type="entry name" value="Hotdog Thioesterase"/>
    <property type="match status" value="1"/>
</dbReference>
<dbReference type="InterPro" id="IPR039298">
    <property type="entry name" value="ACOT13"/>
</dbReference>
<feature type="domain" description="Thioesterase" evidence="2">
    <location>
        <begin position="54"/>
        <end position="128"/>
    </location>
</feature>
<keyword evidence="4" id="KW-1185">Reference proteome</keyword>
<dbReference type="GO" id="GO:0047617">
    <property type="term" value="F:fatty acyl-CoA hydrolase activity"/>
    <property type="evidence" value="ECO:0007669"/>
    <property type="project" value="InterPro"/>
</dbReference>
<dbReference type="InterPro" id="IPR029069">
    <property type="entry name" value="HotDog_dom_sf"/>
</dbReference>
<comment type="similarity">
    <text evidence="1">Belongs to the thioesterase PaaI family.</text>
</comment>
<dbReference type="OMA" id="IIDWAGG"/>
<dbReference type="SUPFAM" id="SSF54637">
    <property type="entry name" value="Thioesterase/thiol ester dehydrase-isomerase"/>
    <property type="match status" value="1"/>
</dbReference>
<name>A0A0U1MAV9_TALIS</name>
<proteinExistence type="inferred from homology"/>
<dbReference type="PANTHER" id="PTHR21660">
    <property type="entry name" value="THIOESTERASE SUPERFAMILY MEMBER-RELATED"/>
    <property type="match status" value="1"/>
</dbReference>
<dbReference type="FunFam" id="3.10.129.10:FF:000033">
    <property type="entry name" value="acyl-coenzyme A thioesterase 13"/>
    <property type="match status" value="1"/>
</dbReference>
<sequence>MASVLAHVNEVWDRQRKNSPIYALLLEHIELYHAEPGIVKARLPISSLHSNSKGTLHGTLSACVVDWAAGMAIASHGATSTGVSTDLSVSYLSTAKEGDIVEIEGRTGKVGKTLAFTTVTISKEVDGKSTIVIQGSHTKYVRQ</sequence>
<evidence type="ECO:0000259" key="2">
    <source>
        <dbReference type="Pfam" id="PF03061"/>
    </source>
</evidence>
<dbReference type="CDD" id="cd03443">
    <property type="entry name" value="PaaI_thioesterase"/>
    <property type="match status" value="1"/>
</dbReference>
<dbReference type="InterPro" id="IPR006683">
    <property type="entry name" value="Thioestr_dom"/>
</dbReference>